<keyword evidence="1" id="KW-0472">Membrane</keyword>
<dbReference type="Proteomes" id="UP000593802">
    <property type="component" value="Chromosome"/>
</dbReference>
<dbReference type="AlphaFoldDB" id="A0A7I8DK17"/>
<keyword evidence="1" id="KW-0812">Transmembrane</keyword>
<feature type="transmembrane region" description="Helical" evidence="1">
    <location>
        <begin position="76"/>
        <end position="100"/>
    </location>
</feature>
<dbReference type="EMBL" id="AP023366">
    <property type="protein sequence ID" value="BCJ88231.1"/>
    <property type="molecule type" value="Genomic_DNA"/>
</dbReference>
<protein>
    <submittedName>
        <fullName evidence="2">Uncharacterized protein</fullName>
    </submittedName>
</protein>
<keyword evidence="1" id="KW-1133">Transmembrane helix</keyword>
<sequence>MAAVSHDLGDVVYGMVCFLYRPNGDRSCRDLDDRQQNILSVSGAKSTRIGRPDQGVFYSNDRSYIVFHSPPEKVGLGMGVVITGLSVGLTVATIGTPLLIKTWNR</sequence>
<dbReference type="RefSeq" id="WP_200758872.1">
    <property type="nucleotide sequence ID" value="NZ_AP023366.1"/>
</dbReference>
<keyword evidence="3" id="KW-1185">Reference proteome</keyword>
<dbReference type="KEGG" id="eff:skT53_32160"/>
<name>A0A7I8DK17_9BACL</name>
<accession>A0A7I8DK17</accession>
<reference evidence="2 3" key="1">
    <citation type="submission" date="2020-08" db="EMBL/GenBank/DDBJ databases">
        <title>Complete Genome Sequence of Effusibacillus dendaii Strain skT53, Isolated from Farmland soil.</title>
        <authorList>
            <person name="Konishi T."/>
            <person name="Kawasaki H."/>
        </authorList>
    </citation>
    <scope>NUCLEOTIDE SEQUENCE [LARGE SCALE GENOMIC DNA]</scope>
    <source>
        <strain evidence="3">skT53</strain>
    </source>
</reference>
<evidence type="ECO:0000313" key="2">
    <source>
        <dbReference type="EMBL" id="BCJ88231.1"/>
    </source>
</evidence>
<gene>
    <name evidence="2" type="ORF">skT53_32160</name>
</gene>
<organism evidence="2 3">
    <name type="scientific">Effusibacillus dendaii</name>
    <dbReference type="NCBI Taxonomy" id="2743772"/>
    <lineage>
        <taxon>Bacteria</taxon>
        <taxon>Bacillati</taxon>
        <taxon>Bacillota</taxon>
        <taxon>Bacilli</taxon>
        <taxon>Bacillales</taxon>
        <taxon>Alicyclobacillaceae</taxon>
        <taxon>Effusibacillus</taxon>
    </lineage>
</organism>
<evidence type="ECO:0000256" key="1">
    <source>
        <dbReference type="SAM" id="Phobius"/>
    </source>
</evidence>
<proteinExistence type="predicted"/>
<evidence type="ECO:0000313" key="3">
    <source>
        <dbReference type="Proteomes" id="UP000593802"/>
    </source>
</evidence>